<dbReference type="PANTHER" id="PTHR33734:SF22">
    <property type="entry name" value="MEMBRANE-BOUND LYTIC MUREIN TRANSGLYCOSYLASE D"/>
    <property type="match status" value="1"/>
</dbReference>
<dbReference type="InterPro" id="IPR018392">
    <property type="entry name" value="LysM"/>
</dbReference>
<evidence type="ECO:0000313" key="4">
    <source>
        <dbReference type="EMBL" id="CAA9229566.1"/>
    </source>
</evidence>
<dbReference type="AlphaFoldDB" id="A0A6J4HQZ4"/>
<dbReference type="Pfam" id="PF01476">
    <property type="entry name" value="LysM"/>
    <property type="match status" value="1"/>
</dbReference>
<reference evidence="4" key="1">
    <citation type="submission" date="2020-02" db="EMBL/GenBank/DDBJ databases">
        <authorList>
            <person name="Meier V. D."/>
        </authorList>
    </citation>
    <scope>NUCLEOTIDE SEQUENCE</scope>
    <source>
        <strain evidence="4">AVDCRST_MAG77</strain>
    </source>
</reference>
<feature type="compositionally biased region" description="Pro residues" evidence="1">
    <location>
        <begin position="181"/>
        <end position="203"/>
    </location>
</feature>
<dbReference type="InterPro" id="IPR036779">
    <property type="entry name" value="LysM_dom_sf"/>
</dbReference>
<evidence type="ECO:0000256" key="1">
    <source>
        <dbReference type="SAM" id="MobiDB-lite"/>
    </source>
</evidence>
<keyword evidence="2" id="KW-0472">Membrane</keyword>
<dbReference type="CDD" id="cd00118">
    <property type="entry name" value="LysM"/>
    <property type="match status" value="1"/>
</dbReference>
<dbReference type="SUPFAM" id="SSF54106">
    <property type="entry name" value="LysM domain"/>
    <property type="match status" value="1"/>
</dbReference>
<gene>
    <name evidence="4" type="ORF">AVDCRST_MAG77-926</name>
</gene>
<evidence type="ECO:0000259" key="3">
    <source>
        <dbReference type="PROSITE" id="PS51782"/>
    </source>
</evidence>
<protein>
    <recommendedName>
        <fullName evidence="3">LysM domain-containing protein</fullName>
    </recommendedName>
</protein>
<keyword evidence="2" id="KW-1133">Transmembrane helix</keyword>
<dbReference type="PROSITE" id="PS51782">
    <property type="entry name" value="LYSM"/>
    <property type="match status" value="1"/>
</dbReference>
<accession>A0A6J4HQZ4</accession>
<evidence type="ECO:0000256" key="2">
    <source>
        <dbReference type="SAM" id="Phobius"/>
    </source>
</evidence>
<proteinExistence type="predicted"/>
<organism evidence="4">
    <name type="scientific">uncultured Chloroflexota bacterium</name>
    <dbReference type="NCBI Taxonomy" id="166587"/>
    <lineage>
        <taxon>Bacteria</taxon>
        <taxon>Bacillati</taxon>
        <taxon>Chloroflexota</taxon>
        <taxon>environmental samples</taxon>
    </lineage>
</organism>
<dbReference type="EMBL" id="CADCTC010000060">
    <property type="protein sequence ID" value="CAA9229566.1"/>
    <property type="molecule type" value="Genomic_DNA"/>
</dbReference>
<feature type="compositionally biased region" description="Low complexity" evidence="1">
    <location>
        <begin position="159"/>
        <end position="180"/>
    </location>
</feature>
<name>A0A6J4HQZ4_9CHLR</name>
<feature type="transmembrane region" description="Helical" evidence="2">
    <location>
        <begin position="73"/>
        <end position="93"/>
    </location>
</feature>
<feature type="region of interest" description="Disordered" evidence="1">
    <location>
        <begin position="149"/>
        <end position="220"/>
    </location>
</feature>
<dbReference type="PANTHER" id="PTHR33734">
    <property type="entry name" value="LYSM DOMAIN-CONTAINING GPI-ANCHORED PROTEIN 2"/>
    <property type="match status" value="1"/>
</dbReference>
<feature type="domain" description="LysM" evidence="3">
    <location>
        <begin position="226"/>
        <end position="271"/>
    </location>
</feature>
<dbReference type="Gene3D" id="3.10.350.10">
    <property type="entry name" value="LysM domain"/>
    <property type="match status" value="1"/>
</dbReference>
<feature type="region of interest" description="Disordered" evidence="1">
    <location>
        <begin position="123"/>
        <end position="142"/>
    </location>
</feature>
<sequence length="280" mass="28817">MPDSAGARWERTAGHLLPLATPSTHARLRGAITGWRTVRRVTASQPSGAFIPRAGSESPAARRRYGDRSKARIGIASGAVVSVAALFLCWNSAGAMIRQTVSRTSRPTETHVIAARERVSVPAVPEPVPSPDARPTAAAAVPRWGEATDAPASADVVTAAPVSQEAPAAPESAAAPAAPLAVPPPEAASPAPPLAGSPAPAVPAPSAQRGSPIAPPDLPAPRPTVTFHVVVQGDTLYSIARRNGTTVNALLEANQLPSTDVALRIGRRLAVPQSDSRTRR</sequence>
<dbReference type="SMART" id="SM00257">
    <property type="entry name" value="LysM"/>
    <property type="match status" value="1"/>
</dbReference>
<dbReference type="GO" id="GO:0008932">
    <property type="term" value="F:lytic endotransglycosylase activity"/>
    <property type="evidence" value="ECO:0007669"/>
    <property type="project" value="TreeGrafter"/>
</dbReference>
<keyword evidence="2" id="KW-0812">Transmembrane</keyword>